<evidence type="ECO:0000313" key="1">
    <source>
        <dbReference type="EMBL" id="KAJ7748950.1"/>
    </source>
</evidence>
<comment type="caution">
    <text evidence="1">The sequence shown here is derived from an EMBL/GenBank/DDBJ whole genome shotgun (WGS) entry which is preliminary data.</text>
</comment>
<evidence type="ECO:0008006" key="3">
    <source>
        <dbReference type="Google" id="ProtNLM"/>
    </source>
</evidence>
<reference evidence="1" key="1">
    <citation type="submission" date="2023-03" db="EMBL/GenBank/DDBJ databases">
        <title>Massive genome expansion in bonnet fungi (Mycena s.s.) driven by repeated elements and novel gene families across ecological guilds.</title>
        <authorList>
            <consortium name="Lawrence Berkeley National Laboratory"/>
            <person name="Harder C.B."/>
            <person name="Miyauchi S."/>
            <person name="Viragh M."/>
            <person name="Kuo A."/>
            <person name="Thoen E."/>
            <person name="Andreopoulos B."/>
            <person name="Lu D."/>
            <person name="Skrede I."/>
            <person name="Drula E."/>
            <person name="Henrissat B."/>
            <person name="Morin E."/>
            <person name="Kohler A."/>
            <person name="Barry K."/>
            <person name="LaButti K."/>
            <person name="Morin E."/>
            <person name="Salamov A."/>
            <person name="Lipzen A."/>
            <person name="Mereny Z."/>
            <person name="Hegedus B."/>
            <person name="Baldrian P."/>
            <person name="Stursova M."/>
            <person name="Weitz H."/>
            <person name="Taylor A."/>
            <person name="Grigoriev I.V."/>
            <person name="Nagy L.G."/>
            <person name="Martin F."/>
            <person name="Kauserud H."/>
        </authorList>
    </citation>
    <scope>NUCLEOTIDE SEQUENCE</scope>
    <source>
        <strain evidence="1">CBHHK182m</strain>
    </source>
</reference>
<accession>A0AAD7IST1</accession>
<protein>
    <recommendedName>
        <fullName evidence="3">F-box domain-containing protein</fullName>
    </recommendedName>
</protein>
<dbReference type="Proteomes" id="UP001215598">
    <property type="component" value="Unassembled WGS sequence"/>
</dbReference>
<keyword evidence="2" id="KW-1185">Reference proteome</keyword>
<dbReference type="EMBL" id="JARKIB010000071">
    <property type="protein sequence ID" value="KAJ7748950.1"/>
    <property type="molecule type" value="Genomic_DNA"/>
</dbReference>
<name>A0AAD7IST1_9AGAR</name>
<organism evidence="1 2">
    <name type="scientific">Mycena metata</name>
    <dbReference type="NCBI Taxonomy" id="1033252"/>
    <lineage>
        <taxon>Eukaryota</taxon>
        <taxon>Fungi</taxon>
        <taxon>Dikarya</taxon>
        <taxon>Basidiomycota</taxon>
        <taxon>Agaricomycotina</taxon>
        <taxon>Agaricomycetes</taxon>
        <taxon>Agaricomycetidae</taxon>
        <taxon>Agaricales</taxon>
        <taxon>Marasmiineae</taxon>
        <taxon>Mycenaceae</taxon>
        <taxon>Mycena</taxon>
    </lineage>
</organism>
<dbReference type="AlphaFoldDB" id="A0AAD7IST1"/>
<proteinExistence type="predicted"/>
<gene>
    <name evidence="1" type="ORF">B0H16DRAFT_1552334</name>
</gene>
<sequence>MRRLNSLPLDDDIVDQIFTFCPDFTTLNSLNLVCKDLYGVFLAHPKSINAAVARNLTGPESFPEALRYLRYNFDQDDDDSNDVVPIETSPLTALEKIQLGKNADVVRKLEDLFSQWYKDGKSTTSVLTPEESFRFRRAMYRILIYSSRFGALEYDEDEAIEISDEPLTMAKIFMQRHRMLSKYPTPHLREIHTVVKFLKQAADWVRPEIETQHDDPEQTTDICVAAGPALILAAYEARGMEVMEDACEMVDSFADIPFFAGFFSNPLSRIWTARGVPAPPEGAQHLGSILEVVPDGLDTCRGCTASPVSRLWTSTTWYHFIVDTPTLLPGKLHLNRTETDVLHALLHHPHDPHTPTTDVLVREIFRDVPLRPEFTGWTAEDRLCGDCLRRLLDEHTWMWLRDRRVADGWVPPEDCWYGYDCTTQYKNAHHATTKNHLCEPTK</sequence>
<evidence type="ECO:0000313" key="2">
    <source>
        <dbReference type="Proteomes" id="UP001215598"/>
    </source>
</evidence>